<dbReference type="SUPFAM" id="SSF53187">
    <property type="entry name" value="Zn-dependent exopeptidases"/>
    <property type="match status" value="1"/>
</dbReference>
<evidence type="ECO:0000313" key="6">
    <source>
        <dbReference type="EMBL" id="PUE65741.1"/>
    </source>
</evidence>
<gene>
    <name evidence="6" type="ORF">B0174_02640</name>
</gene>
<keyword evidence="2" id="KW-0479">Metal-binding</keyword>
<dbReference type="PANTHER" id="PTHR37326">
    <property type="entry name" value="BLL3975 PROTEIN"/>
    <property type="match status" value="1"/>
</dbReference>
<keyword evidence="7" id="KW-1185">Reference proteome</keyword>
<dbReference type="CDD" id="cd06253">
    <property type="entry name" value="M14_ASTE_ASPA-like"/>
    <property type="match status" value="1"/>
</dbReference>
<dbReference type="InterPro" id="IPR055438">
    <property type="entry name" value="AstE_AspA_cat"/>
</dbReference>
<reference evidence="6 7" key="1">
    <citation type="submission" date="2017-02" db="EMBL/GenBank/DDBJ databases">
        <title>Arcobacter caeni sp. nov, a new Arcobacter species isolated from reclaimed water.</title>
        <authorList>
            <person name="Figueras M.J."/>
            <person name="Perez-Cataluna A."/>
            <person name="Salas-Masso N."/>
        </authorList>
    </citation>
    <scope>NUCLEOTIDE SEQUENCE [LARGE SCALE GENOMIC DNA]</scope>
    <source>
        <strain evidence="6 7">RW17-10</strain>
    </source>
</reference>
<comment type="caution">
    <text evidence="6">The sequence shown here is derived from an EMBL/GenBank/DDBJ whole genome shotgun (WGS) entry which is preliminary data.</text>
</comment>
<keyword evidence="4" id="KW-0862">Zinc</keyword>
<evidence type="ECO:0000256" key="1">
    <source>
        <dbReference type="ARBA" id="ARBA00001947"/>
    </source>
</evidence>
<feature type="domain" description="Succinylglutamate desuccinylase/Aspartoacylase catalytic" evidence="5">
    <location>
        <begin position="31"/>
        <end position="125"/>
    </location>
</feature>
<dbReference type="GO" id="GO:0046872">
    <property type="term" value="F:metal ion binding"/>
    <property type="evidence" value="ECO:0007669"/>
    <property type="project" value="UniProtKB-KW"/>
</dbReference>
<evidence type="ECO:0000256" key="4">
    <source>
        <dbReference type="ARBA" id="ARBA00022833"/>
    </source>
</evidence>
<keyword evidence="3" id="KW-0378">Hydrolase</keyword>
<organism evidence="6 7">
    <name type="scientific">Arcobacter caeni</name>
    <dbReference type="NCBI Taxonomy" id="1912877"/>
    <lineage>
        <taxon>Bacteria</taxon>
        <taxon>Pseudomonadati</taxon>
        <taxon>Campylobacterota</taxon>
        <taxon>Epsilonproteobacteria</taxon>
        <taxon>Campylobacterales</taxon>
        <taxon>Arcobacteraceae</taxon>
        <taxon>Arcobacter</taxon>
    </lineage>
</organism>
<dbReference type="InterPro" id="IPR053138">
    <property type="entry name" value="N-alpha-Ac-DABA_deacetylase"/>
</dbReference>
<dbReference type="RefSeq" id="WP_108558101.1">
    <property type="nucleotide sequence ID" value="NZ_MUXE01000003.1"/>
</dbReference>
<evidence type="ECO:0000256" key="2">
    <source>
        <dbReference type="ARBA" id="ARBA00022723"/>
    </source>
</evidence>
<dbReference type="Proteomes" id="UP000251135">
    <property type="component" value="Unassembled WGS sequence"/>
</dbReference>
<evidence type="ECO:0000256" key="3">
    <source>
        <dbReference type="ARBA" id="ARBA00022801"/>
    </source>
</evidence>
<accession>A0A363D349</accession>
<dbReference type="AlphaFoldDB" id="A0A363D349"/>
<dbReference type="OrthoDB" id="9782876at2"/>
<dbReference type="GO" id="GO:0016788">
    <property type="term" value="F:hydrolase activity, acting on ester bonds"/>
    <property type="evidence" value="ECO:0007669"/>
    <property type="project" value="InterPro"/>
</dbReference>
<name>A0A363D349_9BACT</name>
<dbReference type="EMBL" id="MUXE01000003">
    <property type="protein sequence ID" value="PUE65741.1"/>
    <property type="molecule type" value="Genomic_DNA"/>
</dbReference>
<dbReference type="Gene3D" id="3.40.630.10">
    <property type="entry name" value="Zn peptidases"/>
    <property type="match status" value="1"/>
</dbReference>
<comment type="cofactor">
    <cofactor evidence="1">
        <name>Zn(2+)</name>
        <dbReference type="ChEBI" id="CHEBI:29105"/>
    </cofactor>
</comment>
<protein>
    <submittedName>
        <fullName evidence="6">Succinylglutamate desuccinylase</fullName>
    </submittedName>
</protein>
<sequence>MEKIEILRIESLSRAPLVVEGYLFKGTNPKAPKVAIVGAMEGESILPLYCSSAMVDFFKNKIEKEKIKGDVLIIPSINHYALNIGKRFWPLDNTDLNMMFPGYEQGETTQRIAKKIFDAINGYDFGIILERRPDPATCLPYIKLFKSGYEDLPSAKKFGFKMIHHRTMKSIDTVTLQYNWQLWGTKAFSIICPGDNQVDKKIASQINQAMIRFMDKTKIIDYHIFNGYESTVIDRSSIAVVKSPRSGIFISKELPGNYVSKDQVIGEIVHSLEGEIIHQFLAPCNGMITCFYSNSLIYEHAVAFRIAKIG</sequence>
<dbReference type="Pfam" id="PF24827">
    <property type="entry name" value="AstE_AspA_cat"/>
    <property type="match status" value="1"/>
</dbReference>
<evidence type="ECO:0000313" key="7">
    <source>
        <dbReference type="Proteomes" id="UP000251135"/>
    </source>
</evidence>
<evidence type="ECO:0000259" key="5">
    <source>
        <dbReference type="Pfam" id="PF24827"/>
    </source>
</evidence>
<proteinExistence type="predicted"/>
<dbReference type="PANTHER" id="PTHR37326:SF1">
    <property type="entry name" value="BLL3975 PROTEIN"/>
    <property type="match status" value="1"/>
</dbReference>